<evidence type="ECO:0000256" key="1">
    <source>
        <dbReference type="ARBA" id="ARBA00022676"/>
    </source>
</evidence>
<accession>A0A2X0R2B9</accession>
<reference evidence="4" key="1">
    <citation type="submission" date="2018-04" db="EMBL/GenBank/DDBJ databases">
        <authorList>
            <person name="Illikoud N."/>
        </authorList>
    </citation>
    <scope>NUCLEOTIDE SEQUENCE [LARGE SCALE GENOMIC DNA]</scope>
</reference>
<evidence type="ECO:0000256" key="2">
    <source>
        <dbReference type="ARBA" id="ARBA00022679"/>
    </source>
</evidence>
<keyword evidence="2 3" id="KW-0808">Transferase</keyword>
<dbReference type="PANTHER" id="PTHR34136:SF1">
    <property type="entry name" value="UDP-N-ACETYL-D-MANNOSAMINURONIC ACID TRANSFERASE"/>
    <property type="match status" value="1"/>
</dbReference>
<dbReference type="EMBL" id="OUNC01000012">
    <property type="protein sequence ID" value="SPP28230.1"/>
    <property type="molecule type" value="Genomic_DNA"/>
</dbReference>
<protein>
    <submittedName>
        <fullName evidence="3">Beta-1,4-N-acetyl-mannosaminyltransferase</fullName>
    </submittedName>
</protein>
<dbReference type="RefSeq" id="WP_220722048.1">
    <property type="nucleotide sequence ID" value="NZ_CBCPKC010000001.1"/>
</dbReference>
<dbReference type="CDD" id="cd06533">
    <property type="entry name" value="Glyco_transf_WecG_TagA"/>
    <property type="match status" value="1"/>
</dbReference>
<dbReference type="PANTHER" id="PTHR34136">
    <property type="match status" value="1"/>
</dbReference>
<dbReference type="GO" id="GO:0016758">
    <property type="term" value="F:hexosyltransferase activity"/>
    <property type="evidence" value="ECO:0007669"/>
    <property type="project" value="TreeGrafter"/>
</dbReference>
<sequence>MRLKLLGSYVDNVTMAETIARVEEIMIAKTPTQHVVINASKINLMKQDQKLAAIVNAAPLINADGASILLAGKLLNTPLKERVTGIDLFVQLLQVNEDKGYRPYFFGATEEVVQTVIKKVKQGYPNLDIAGYRNGYFTEEESPEIAADIRKSGADMVFVAFSSPMKEYWIDTYKEAMGATFVMGVGGSFDILAGKTKRAPEWMQAAHLEWLYRLLQEPRRMFKRYLVGNLTFLGHVLKEKWQLRHG</sequence>
<dbReference type="Proteomes" id="UP000270190">
    <property type="component" value="Unassembled WGS sequence"/>
</dbReference>
<dbReference type="InterPro" id="IPR004629">
    <property type="entry name" value="WecG_TagA_CpsF"/>
</dbReference>
<organism evidence="3 4">
    <name type="scientific">Brochothrix thermosphacta</name>
    <name type="common">Microbacterium thermosphactum</name>
    <dbReference type="NCBI Taxonomy" id="2756"/>
    <lineage>
        <taxon>Bacteria</taxon>
        <taxon>Bacillati</taxon>
        <taxon>Bacillota</taxon>
        <taxon>Bacilli</taxon>
        <taxon>Bacillales</taxon>
        <taxon>Listeriaceae</taxon>
        <taxon>Brochothrix</taxon>
    </lineage>
</organism>
<keyword evidence="1" id="KW-0328">Glycosyltransferase</keyword>
<evidence type="ECO:0000313" key="3">
    <source>
        <dbReference type="EMBL" id="SPP28230.1"/>
    </source>
</evidence>
<gene>
    <name evidence="3" type="ORF">BTBSAS_20100</name>
</gene>
<dbReference type="NCBIfam" id="TIGR00696">
    <property type="entry name" value="wecG_tagA_cpsF"/>
    <property type="match status" value="1"/>
</dbReference>
<dbReference type="Pfam" id="PF03808">
    <property type="entry name" value="Glyco_tran_WecG"/>
    <property type="match status" value="1"/>
</dbReference>
<proteinExistence type="predicted"/>
<dbReference type="AlphaFoldDB" id="A0A2X0R2B9"/>
<name>A0A2X0R2B9_BROTH</name>
<evidence type="ECO:0000313" key="4">
    <source>
        <dbReference type="Proteomes" id="UP000270190"/>
    </source>
</evidence>